<evidence type="ECO:0000256" key="2">
    <source>
        <dbReference type="ARBA" id="ARBA00022529"/>
    </source>
</evidence>
<dbReference type="SUPFAM" id="SSF53955">
    <property type="entry name" value="Lysozyme-like"/>
    <property type="match status" value="1"/>
</dbReference>
<evidence type="ECO:0000313" key="9">
    <source>
        <dbReference type="Proteomes" id="UP000077013"/>
    </source>
</evidence>
<dbReference type="CDD" id="cd00737">
    <property type="entry name" value="lyz_endolysin_autolysin"/>
    <property type="match status" value="1"/>
</dbReference>
<dbReference type="Proteomes" id="UP000077013">
    <property type="component" value="Unassembled WGS sequence"/>
</dbReference>
<dbReference type="PANTHER" id="PTHR38107:SF3">
    <property type="entry name" value="LYSOZYME RRRD-RELATED"/>
    <property type="match status" value="1"/>
</dbReference>
<dbReference type="Pfam" id="PF00959">
    <property type="entry name" value="Phage_lysozyme"/>
    <property type="match status" value="1"/>
</dbReference>
<dbReference type="InterPro" id="IPR033907">
    <property type="entry name" value="Endolysin_autolysin"/>
</dbReference>
<proteinExistence type="inferred from homology"/>
<keyword evidence="6 7" id="KW-0326">Glycosidase</keyword>
<comment type="similarity">
    <text evidence="7">Belongs to the glycosyl hydrolase 24 family.</text>
</comment>
<protein>
    <recommendedName>
        <fullName evidence="7">Lysozyme</fullName>
        <ecNumber evidence="7">3.2.1.17</ecNumber>
    </recommendedName>
</protein>
<evidence type="ECO:0000256" key="4">
    <source>
        <dbReference type="ARBA" id="ARBA00022801"/>
    </source>
</evidence>
<organism evidence="8 9">
    <name type="scientific">Cochleicola gelatinilyticus</name>
    <dbReference type="NCBI Taxonomy" id="1763537"/>
    <lineage>
        <taxon>Bacteria</taxon>
        <taxon>Pseudomonadati</taxon>
        <taxon>Bacteroidota</taxon>
        <taxon>Flavobacteriia</taxon>
        <taxon>Flavobacteriales</taxon>
        <taxon>Flavobacteriaceae</taxon>
        <taxon>Cochleicola</taxon>
    </lineage>
</organism>
<comment type="catalytic activity">
    <reaction evidence="1 7">
        <text>Hydrolysis of (1-&gt;4)-beta-linkages between N-acetylmuramic acid and N-acetyl-D-glucosamine residues in a peptidoglycan and between N-acetyl-D-glucosamine residues in chitodextrins.</text>
        <dbReference type="EC" id="3.2.1.17"/>
    </reaction>
</comment>
<evidence type="ECO:0000256" key="6">
    <source>
        <dbReference type="ARBA" id="ARBA00023295"/>
    </source>
</evidence>
<dbReference type="HAMAP" id="MF_04110">
    <property type="entry name" value="ENDOLYSIN_T4"/>
    <property type="match status" value="1"/>
</dbReference>
<comment type="caution">
    <text evidence="8">The sequence shown here is derived from an EMBL/GenBank/DDBJ whole genome shotgun (WGS) entry which is preliminary data.</text>
</comment>
<dbReference type="AlphaFoldDB" id="A0A167HMV7"/>
<sequence>MKLSNKGIDLIKKYEGFRNNAYLCPAMIWTIGYGNTYYPNGKKVKAGDIVTLKEGEELLLHTVKRYEDCVNQKVTSNINQNMFDALTSFTYNLGCGAFLKSTLLKKVNLNPNDPDIAYQFTRWNKAGGKVLKGLTRRRNEESFLYFSE</sequence>
<evidence type="ECO:0000256" key="3">
    <source>
        <dbReference type="ARBA" id="ARBA00022638"/>
    </source>
</evidence>
<dbReference type="GO" id="GO:0016998">
    <property type="term" value="P:cell wall macromolecule catabolic process"/>
    <property type="evidence" value="ECO:0007669"/>
    <property type="project" value="InterPro"/>
</dbReference>
<dbReference type="InterPro" id="IPR023346">
    <property type="entry name" value="Lysozyme-like_dom_sf"/>
</dbReference>
<dbReference type="STRING" id="1763537.ULVI_09375"/>
<dbReference type="GO" id="GO:0031640">
    <property type="term" value="P:killing of cells of another organism"/>
    <property type="evidence" value="ECO:0007669"/>
    <property type="project" value="UniProtKB-KW"/>
</dbReference>
<dbReference type="Gene3D" id="1.10.530.40">
    <property type="match status" value="1"/>
</dbReference>
<evidence type="ECO:0000313" key="8">
    <source>
        <dbReference type="EMBL" id="OAB78782.1"/>
    </source>
</evidence>
<dbReference type="InterPro" id="IPR051018">
    <property type="entry name" value="Bacteriophage_GH24"/>
</dbReference>
<dbReference type="GO" id="GO:0009253">
    <property type="term" value="P:peptidoglycan catabolic process"/>
    <property type="evidence" value="ECO:0007669"/>
    <property type="project" value="InterPro"/>
</dbReference>
<dbReference type="PANTHER" id="PTHR38107">
    <property type="match status" value="1"/>
</dbReference>
<dbReference type="OrthoDB" id="5327667at2"/>
<dbReference type="InterPro" id="IPR002196">
    <property type="entry name" value="Glyco_hydro_24"/>
</dbReference>
<gene>
    <name evidence="8" type="ORF">ULVI_09375</name>
</gene>
<evidence type="ECO:0000256" key="5">
    <source>
        <dbReference type="ARBA" id="ARBA00023200"/>
    </source>
</evidence>
<name>A0A167HMV7_9FLAO</name>
<reference evidence="8 9" key="1">
    <citation type="submission" date="2016-02" db="EMBL/GenBank/DDBJ databases">
        <title>Ulvibacter sp. LPB0005, isolated from Thais luteostoma.</title>
        <authorList>
            <person name="Shin S.-K."/>
            <person name="Yi H."/>
        </authorList>
    </citation>
    <scope>NUCLEOTIDE SEQUENCE [LARGE SCALE GENOMIC DNA]</scope>
    <source>
        <strain evidence="8 9">LPB0005</strain>
    </source>
</reference>
<dbReference type="GO" id="GO:0003796">
    <property type="term" value="F:lysozyme activity"/>
    <property type="evidence" value="ECO:0007669"/>
    <property type="project" value="UniProtKB-EC"/>
</dbReference>
<keyword evidence="5" id="KW-1035">Host cytoplasm</keyword>
<dbReference type="EC" id="3.2.1.17" evidence="7"/>
<dbReference type="EMBL" id="LRXL01000037">
    <property type="protein sequence ID" value="OAB78782.1"/>
    <property type="molecule type" value="Genomic_DNA"/>
</dbReference>
<evidence type="ECO:0000256" key="1">
    <source>
        <dbReference type="ARBA" id="ARBA00000632"/>
    </source>
</evidence>
<accession>A0A167HMV7</accession>
<keyword evidence="3 7" id="KW-0081">Bacteriolytic enzyme</keyword>
<dbReference type="InterPro" id="IPR034690">
    <property type="entry name" value="Endolysin_T4_type"/>
</dbReference>
<evidence type="ECO:0000256" key="7">
    <source>
        <dbReference type="RuleBase" id="RU003788"/>
    </source>
</evidence>
<dbReference type="InterPro" id="IPR023347">
    <property type="entry name" value="Lysozyme_dom_sf"/>
</dbReference>
<keyword evidence="2 7" id="KW-0929">Antimicrobial</keyword>
<dbReference type="GO" id="GO:0042742">
    <property type="term" value="P:defense response to bacterium"/>
    <property type="evidence" value="ECO:0007669"/>
    <property type="project" value="UniProtKB-KW"/>
</dbReference>
<dbReference type="RefSeq" id="WP_068592115.1">
    <property type="nucleotide sequence ID" value="NZ_LRXL01000037.1"/>
</dbReference>
<keyword evidence="9" id="KW-1185">Reference proteome</keyword>
<keyword evidence="4 7" id="KW-0378">Hydrolase</keyword>